<evidence type="ECO:0000259" key="3">
    <source>
        <dbReference type="PROSITE" id="PS50060"/>
    </source>
</evidence>
<dbReference type="Gene3D" id="2.60.120.200">
    <property type="match status" value="1"/>
</dbReference>
<dbReference type="PROSITE" id="PS50060">
    <property type="entry name" value="MAM_2"/>
    <property type="match status" value="1"/>
</dbReference>
<dbReference type="InterPro" id="IPR013320">
    <property type="entry name" value="ConA-like_dom_sf"/>
</dbReference>
<keyword evidence="2" id="KW-0812">Transmembrane</keyword>
<dbReference type="SUPFAM" id="SSF49899">
    <property type="entry name" value="Concanavalin A-like lectins/glucanases"/>
    <property type="match status" value="1"/>
</dbReference>
<dbReference type="Pfam" id="PF00629">
    <property type="entry name" value="MAM"/>
    <property type="match status" value="1"/>
</dbReference>
<sequence length="255" mass="28834">MYESDVQSLKVFIKANASTTVEIWNKTGNMLTVWNEARVEFSYDGEFRLMFEGKKVPIGHMALDDISVTRVCPATSTQIISDNVTSIGNTDTKKNQPSYGVYVGIVIGPAAILFFVGIVTLIIVRKKRRRQESQKKETIVEREFPNGNNHGDRHEEEETNMSNQTPDGKCPVSNEIHLNVNITTNYACAEIPDAQYDKVANTGYENTNILPYKQANISDYVEVDDVSNTRYETLRQRDGKTYDHISGKDDYENTT</sequence>
<evidence type="ECO:0000256" key="1">
    <source>
        <dbReference type="SAM" id="MobiDB-lite"/>
    </source>
</evidence>
<comment type="caution">
    <text evidence="4">The sequence shown here is derived from an EMBL/GenBank/DDBJ whole genome shotgun (WGS) entry which is preliminary data.</text>
</comment>
<keyword evidence="5" id="KW-1185">Reference proteome</keyword>
<evidence type="ECO:0000256" key="2">
    <source>
        <dbReference type="SAM" id="Phobius"/>
    </source>
</evidence>
<dbReference type="Proteomes" id="UP001634394">
    <property type="component" value="Unassembled WGS sequence"/>
</dbReference>
<dbReference type="EMBL" id="JBJQND010000018">
    <property type="protein sequence ID" value="KAL3835886.1"/>
    <property type="molecule type" value="Genomic_DNA"/>
</dbReference>
<dbReference type="InterPro" id="IPR000998">
    <property type="entry name" value="MAM_dom"/>
</dbReference>
<feature type="region of interest" description="Disordered" evidence="1">
    <location>
        <begin position="132"/>
        <end position="169"/>
    </location>
</feature>
<protein>
    <recommendedName>
        <fullName evidence="3">MAM domain-containing protein</fullName>
    </recommendedName>
</protein>
<organism evidence="4 5">
    <name type="scientific">Sinanodonta woodiana</name>
    <name type="common">Chinese pond mussel</name>
    <name type="synonym">Anodonta woodiana</name>
    <dbReference type="NCBI Taxonomy" id="1069815"/>
    <lineage>
        <taxon>Eukaryota</taxon>
        <taxon>Metazoa</taxon>
        <taxon>Spiralia</taxon>
        <taxon>Lophotrochozoa</taxon>
        <taxon>Mollusca</taxon>
        <taxon>Bivalvia</taxon>
        <taxon>Autobranchia</taxon>
        <taxon>Heteroconchia</taxon>
        <taxon>Palaeoheterodonta</taxon>
        <taxon>Unionida</taxon>
        <taxon>Unionoidea</taxon>
        <taxon>Unionidae</taxon>
        <taxon>Unioninae</taxon>
        <taxon>Sinanodonta</taxon>
    </lineage>
</organism>
<evidence type="ECO:0000313" key="5">
    <source>
        <dbReference type="Proteomes" id="UP001634394"/>
    </source>
</evidence>
<feature type="compositionally biased region" description="Basic and acidic residues" evidence="1">
    <location>
        <begin position="132"/>
        <end position="156"/>
    </location>
</feature>
<dbReference type="InterPro" id="IPR051560">
    <property type="entry name" value="MAM_domain-containing"/>
</dbReference>
<name>A0ABD3TH14_SINWO</name>
<keyword evidence="2" id="KW-1133">Transmembrane helix</keyword>
<keyword evidence="2" id="KW-0472">Membrane</keyword>
<proteinExistence type="predicted"/>
<dbReference type="PANTHER" id="PTHR23282">
    <property type="entry name" value="APICAL ENDOSOMAL GLYCOPROTEIN PRECURSOR"/>
    <property type="match status" value="1"/>
</dbReference>
<gene>
    <name evidence="4" type="ORF">ACJMK2_021347</name>
</gene>
<feature type="transmembrane region" description="Helical" evidence="2">
    <location>
        <begin position="99"/>
        <end position="124"/>
    </location>
</feature>
<accession>A0ABD3TH14</accession>
<dbReference type="PANTHER" id="PTHR23282:SF101">
    <property type="entry name" value="MAM DOMAIN-CONTAINING PROTEIN"/>
    <property type="match status" value="1"/>
</dbReference>
<evidence type="ECO:0000313" key="4">
    <source>
        <dbReference type="EMBL" id="KAL3835886.1"/>
    </source>
</evidence>
<reference evidence="4 5" key="1">
    <citation type="submission" date="2024-11" db="EMBL/GenBank/DDBJ databases">
        <title>Chromosome-level genome assembly of the freshwater bivalve Anodonta woodiana.</title>
        <authorList>
            <person name="Chen X."/>
        </authorList>
    </citation>
    <scope>NUCLEOTIDE SEQUENCE [LARGE SCALE GENOMIC DNA]</scope>
    <source>
        <strain evidence="4">MN2024</strain>
        <tissue evidence="4">Gills</tissue>
    </source>
</reference>
<feature type="domain" description="MAM" evidence="3">
    <location>
        <begin position="1"/>
        <end position="74"/>
    </location>
</feature>
<dbReference type="AlphaFoldDB" id="A0ABD3TH14"/>